<dbReference type="EMBL" id="JAACJJ010000046">
    <property type="protein sequence ID" value="KAF5313928.1"/>
    <property type="molecule type" value="Genomic_DNA"/>
</dbReference>
<feature type="repeat" description="ANK" evidence="3">
    <location>
        <begin position="569"/>
        <end position="594"/>
    </location>
</feature>
<feature type="compositionally biased region" description="Acidic residues" evidence="4">
    <location>
        <begin position="633"/>
        <end position="666"/>
    </location>
</feature>
<sequence length="1910" mass="215522">MIESLILISMFEVQAFLSRIDALLPGPGATLDAVLQPSLEHEAELRKLFATDRQSARLSDPYVGLVDVFATSENIRKTRARVVQSKNDVSAHYVMPLSSEDRREEGAPCMVADLDEFKRNWSIFTEGSLSQLIDWNNVIAAGGSVLACLGPLDDLNKASKRAIRKHYHSVAYPTSDVDMFLWGMNAEQAEEKIKAIYEAVRDSVPWDVTCIRTKHTVSIHSQYPSRSVQIVLRLYQSPAEILAGFDIDAPCCAYDGRRVWANPRAIVAMMRQCNTVDVTRRSPSYEIRLIKYSQRAFEIYVPTLRRSDVDPTIFERAIARMGGLARLLVLEKLGSDIVRTAFLAHRRELRGRPSANNSYARRKARKYKNDLKVESEISVQMNDYNVASLHIPYGPGWHAKRIDNLVYQTDLGMNSTFNPKNKGRRLHRHPAFFGSIEECLEDCCERCPGPIDEDERTLQKEEDELYVRGRITFVEENPGRQSITGSFNPIDDGEWSEQAYVKPTQQLFTAIAARDRPTVQRLLQVESIDVNHRDHVGRTTLHVAIFSKATDIACDLIDAGVRITARLADGRAPLHLAARYDLPVVIKKLFERNALNKDSEEKKAKQAEKEAAEAQATTDALKDSSEDDWSSHDDEDVVMVVADGEEDDDNANMDDADGDEDEDDKSDVDGEKDPELEVASEIPDEKEDQPDIIEVDALDWDVGFSAIAYAALYASTATLDALLEGGADPTVSIKQGDHNQPLHPLALTIMRHDEDEACKVAERLLQVDSVTSTIANPQLRTIFHDAVRSGSTMLVETILRCDPNASIALNFPAIEGRDAVFPIVTALNWSKFPTLAVMLAHGARIELMEEDVTKALELNVGGPHLRQAVTYNGGIKNHLSTAYQPLEVAAAAGNDISKLLITLGASTDFRLKRRYTSAYTPDSFRDWVLYSIGSIDRTIHAANESYEKMKETKIKCIEQRKEINLKDTDGSKPESVIMVRTGWKGFYDQYTDNLRQGFNSQRWTSPESLEKQAEQDAKWAEREAKWVEKDIKYLQENIQRLEDLKTFFLDIEAEFKDHNVMTRTQVFPSRVTEGTEDRTAHVPPVETKQIQQPRVEPQKVVKEEKTHYIQLHNSHDGTMVPEHSSRHYDELFEACFSGDNATIQRLCLPIDSEDGIISSETPLALNISIKMMDKYSYYTPLFAAIAGRKWSTAKLVLAIATAQYAPENKESAIKFKLSLEHSDDEDNSEPESEDSDMTVEREEVKFIDIAMRPSSVKSQVHPSRMLTECVNWAKSKTASPTSAPYRGRSNPLEFAIVDNDLEAFVHVADLYATLPEPMEISPGILALILQYDHPEILDEYIRRTGAGVDLDDARHGAGGEVDLLLATNDTNRLYLGLNVHGKKRMDLARKNDPDADDFEPEKERPLLWKAIQFKAKRIIDYLHSDRPVLAFKFYATSHSDPKALLLKRLLASKDAGESALAKKLPLWLGWTINSLGESPLIVAILSNDIDIVKQVAKLDAQLATKVLQSRYVHLSARTLQNAEIDERIKFVGVNPLVLAVRRQCNEKIYDYLLSRKVSPSERTINDGWNIYHQLCERNNGDLLEYFLKKLPVDITAPLLIQRSKPRMNTPLHIAVKKGHKRLVQLLLAHESITPALLLKDIDGQTPLHCAVKCYWTDITSQLLAASPAKALFIEDAVGSTLVDTISVAELTTRLRSPGTLSMHIAQVTPSSHETSTSPFKLFLENEKNISEMLSSLETSAGRYKAKIVSVIQKWQASRVERLVAYKQRQAVLSEEFRLKEEERKRDEEEYAEKNRRNGVARPNPTDYANVTEVWELVSEVVKKHAGADAVQPERHLVHLFEVQQSVAVGLRKARGEPAEDDDDNDYSYRRRSSRRESEEETLEPEEDEEEKNDRKSSLVFHYIRNGVDVY</sequence>
<dbReference type="InterPro" id="IPR002110">
    <property type="entry name" value="Ankyrin_rpt"/>
</dbReference>
<feature type="compositionally biased region" description="Basic and acidic residues" evidence="4">
    <location>
        <begin position="620"/>
        <end position="632"/>
    </location>
</feature>
<evidence type="ECO:0000256" key="4">
    <source>
        <dbReference type="SAM" id="MobiDB-lite"/>
    </source>
</evidence>
<gene>
    <name evidence="5" type="ORF">D9619_013087</name>
</gene>
<feature type="region of interest" description="Disordered" evidence="4">
    <location>
        <begin position="1851"/>
        <end position="1897"/>
    </location>
</feature>
<feature type="compositionally biased region" description="Basic and acidic residues" evidence="4">
    <location>
        <begin position="598"/>
        <end position="612"/>
    </location>
</feature>
<evidence type="ECO:0000256" key="2">
    <source>
        <dbReference type="ARBA" id="ARBA00023043"/>
    </source>
</evidence>
<dbReference type="PANTHER" id="PTHR24198">
    <property type="entry name" value="ANKYRIN REPEAT AND PROTEIN KINASE DOMAIN-CONTAINING PROTEIN"/>
    <property type="match status" value="1"/>
</dbReference>
<evidence type="ECO:0000313" key="6">
    <source>
        <dbReference type="Proteomes" id="UP000567179"/>
    </source>
</evidence>
<evidence type="ECO:0000256" key="3">
    <source>
        <dbReference type="PROSITE-ProRule" id="PRU00023"/>
    </source>
</evidence>
<dbReference type="SUPFAM" id="SSF48403">
    <property type="entry name" value="Ankyrin repeat"/>
    <property type="match status" value="2"/>
</dbReference>
<dbReference type="Gene3D" id="1.25.40.20">
    <property type="entry name" value="Ankyrin repeat-containing domain"/>
    <property type="match status" value="3"/>
</dbReference>
<evidence type="ECO:0008006" key="7">
    <source>
        <dbReference type="Google" id="ProtNLM"/>
    </source>
</evidence>
<feature type="compositionally biased region" description="Acidic residues" evidence="4">
    <location>
        <begin position="676"/>
        <end position="689"/>
    </location>
</feature>
<dbReference type="SMART" id="SM00248">
    <property type="entry name" value="ANK"/>
    <property type="match status" value="10"/>
</dbReference>
<feature type="region of interest" description="Disordered" evidence="4">
    <location>
        <begin position="1782"/>
        <end position="1805"/>
    </location>
</feature>
<feature type="region of interest" description="Disordered" evidence="4">
    <location>
        <begin position="598"/>
        <end position="689"/>
    </location>
</feature>
<proteinExistence type="predicted"/>
<dbReference type="OrthoDB" id="539213at2759"/>
<dbReference type="PROSITE" id="PS50088">
    <property type="entry name" value="ANK_REPEAT"/>
    <property type="match status" value="2"/>
</dbReference>
<organism evidence="5 6">
    <name type="scientific">Psilocybe cf. subviscida</name>
    <dbReference type="NCBI Taxonomy" id="2480587"/>
    <lineage>
        <taxon>Eukaryota</taxon>
        <taxon>Fungi</taxon>
        <taxon>Dikarya</taxon>
        <taxon>Basidiomycota</taxon>
        <taxon>Agaricomycotina</taxon>
        <taxon>Agaricomycetes</taxon>
        <taxon>Agaricomycetidae</taxon>
        <taxon>Agaricales</taxon>
        <taxon>Agaricineae</taxon>
        <taxon>Strophariaceae</taxon>
        <taxon>Psilocybe</taxon>
    </lineage>
</organism>
<feature type="repeat" description="ANK" evidence="3">
    <location>
        <begin position="1606"/>
        <end position="1627"/>
    </location>
</feature>
<evidence type="ECO:0000256" key="1">
    <source>
        <dbReference type="ARBA" id="ARBA00022737"/>
    </source>
</evidence>
<keyword evidence="2 3" id="KW-0040">ANK repeat</keyword>
<name>A0A8H5B0U4_9AGAR</name>
<feature type="compositionally biased region" description="Acidic residues" evidence="4">
    <location>
        <begin position="1222"/>
        <end position="1237"/>
    </location>
</feature>
<keyword evidence="1" id="KW-0677">Repeat</keyword>
<dbReference type="PROSITE" id="PS50297">
    <property type="entry name" value="ANK_REP_REGION"/>
    <property type="match status" value="2"/>
</dbReference>
<reference evidence="5 6" key="1">
    <citation type="journal article" date="2020" name="ISME J.">
        <title>Uncovering the hidden diversity of litter-decomposition mechanisms in mushroom-forming fungi.</title>
        <authorList>
            <person name="Floudas D."/>
            <person name="Bentzer J."/>
            <person name="Ahren D."/>
            <person name="Johansson T."/>
            <person name="Persson P."/>
            <person name="Tunlid A."/>
        </authorList>
    </citation>
    <scope>NUCLEOTIDE SEQUENCE [LARGE SCALE GENOMIC DNA]</scope>
    <source>
        <strain evidence="5 6">CBS 101986</strain>
    </source>
</reference>
<accession>A0A8H5B0U4</accession>
<keyword evidence="6" id="KW-1185">Reference proteome</keyword>
<feature type="region of interest" description="Disordered" evidence="4">
    <location>
        <begin position="1219"/>
        <end position="1239"/>
    </location>
</feature>
<feature type="compositionally biased region" description="Acidic residues" evidence="4">
    <location>
        <begin position="1878"/>
        <end position="1890"/>
    </location>
</feature>
<comment type="caution">
    <text evidence="5">The sequence shown here is derived from an EMBL/GenBank/DDBJ whole genome shotgun (WGS) entry which is preliminary data.</text>
</comment>
<evidence type="ECO:0000313" key="5">
    <source>
        <dbReference type="EMBL" id="KAF5313928.1"/>
    </source>
</evidence>
<feature type="compositionally biased region" description="Basic and acidic residues" evidence="4">
    <location>
        <begin position="1782"/>
        <end position="1795"/>
    </location>
</feature>
<protein>
    <recommendedName>
        <fullName evidence="7">Ankyrin repeat protein</fullName>
    </recommendedName>
</protein>
<dbReference type="Pfam" id="PF12796">
    <property type="entry name" value="Ank_2"/>
    <property type="match status" value="2"/>
</dbReference>
<dbReference type="Proteomes" id="UP000567179">
    <property type="component" value="Unassembled WGS sequence"/>
</dbReference>
<dbReference type="InterPro" id="IPR036770">
    <property type="entry name" value="Ankyrin_rpt-contain_sf"/>
</dbReference>
<dbReference type="PANTHER" id="PTHR24198:SF165">
    <property type="entry name" value="ANKYRIN REPEAT-CONTAINING PROTEIN-RELATED"/>
    <property type="match status" value="1"/>
</dbReference>